<dbReference type="GO" id="GO:0005886">
    <property type="term" value="C:plasma membrane"/>
    <property type="evidence" value="ECO:0007669"/>
    <property type="project" value="TreeGrafter"/>
</dbReference>
<dbReference type="PANTHER" id="PTHR12736:SF7">
    <property type="entry name" value="LANC-LIKE PROTEIN 3"/>
    <property type="match status" value="1"/>
</dbReference>
<evidence type="ECO:0000313" key="4">
    <source>
        <dbReference type="Proteomes" id="UP000234323"/>
    </source>
</evidence>
<proteinExistence type="inferred from homology"/>
<evidence type="ECO:0000256" key="2">
    <source>
        <dbReference type="PIRSR" id="PIRSR607822-1"/>
    </source>
</evidence>
<dbReference type="Pfam" id="PF05147">
    <property type="entry name" value="LANC_like"/>
    <property type="match status" value="1"/>
</dbReference>
<gene>
    <name evidence="3" type="ORF">RhiirA4_399844</name>
</gene>
<keyword evidence="2" id="KW-0479">Metal-binding</keyword>
<name>A0A2I1GCQ9_9GLOM</name>
<reference evidence="3 4" key="1">
    <citation type="submission" date="2015-10" db="EMBL/GenBank/DDBJ databases">
        <title>Genome analyses suggest a sexual origin of heterokaryosis in a supposedly ancient asexual fungus.</title>
        <authorList>
            <person name="Ropars J."/>
            <person name="Sedzielewska K."/>
            <person name="Noel J."/>
            <person name="Charron P."/>
            <person name="Farinelli L."/>
            <person name="Marton T."/>
            <person name="Kruger M."/>
            <person name="Pelin A."/>
            <person name="Brachmann A."/>
            <person name="Corradi N."/>
        </authorList>
    </citation>
    <scope>NUCLEOTIDE SEQUENCE [LARGE SCALE GENOMIC DNA]</scope>
    <source>
        <strain evidence="3 4">A4</strain>
    </source>
</reference>
<dbReference type="EMBL" id="LLXI01000321">
    <property type="protein sequence ID" value="PKY44419.1"/>
    <property type="molecule type" value="Genomic_DNA"/>
</dbReference>
<accession>A0A2I1GCQ9</accession>
<dbReference type="VEuPathDB" id="FungiDB:FUN_002258"/>
<evidence type="ECO:0000313" key="3">
    <source>
        <dbReference type="EMBL" id="PKY44419.1"/>
    </source>
</evidence>
<keyword evidence="4" id="KW-1185">Reference proteome</keyword>
<dbReference type="VEuPathDB" id="FungiDB:RhiirFUN_002316"/>
<dbReference type="VEuPathDB" id="FungiDB:RhiirA1_407492"/>
<dbReference type="GO" id="GO:0046872">
    <property type="term" value="F:metal ion binding"/>
    <property type="evidence" value="ECO:0007669"/>
    <property type="project" value="UniProtKB-KW"/>
</dbReference>
<dbReference type="InterPro" id="IPR012341">
    <property type="entry name" value="6hp_glycosidase-like_sf"/>
</dbReference>
<feature type="binding site" evidence="2">
    <location>
        <position position="295"/>
    </location>
    <ligand>
        <name>Zn(2+)</name>
        <dbReference type="ChEBI" id="CHEBI:29105"/>
    </ligand>
</feature>
<comment type="similarity">
    <text evidence="1">Belongs to the LanC-like protein family.</text>
</comment>
<sequence length="426" mass="48740">MYFEEKTIIDTTFHQIITTEHKRILCDALLKQCNKILKEIPPNNNYQYWDVYTGTAGLSLLFLKLHERDPGLMFGAKSALTIADEYIDKALTTYMGQNKLTFDGLPNAIEHECSFLCTVVGLYAVAAQVKHHTGDQESSKRYLDLIQSRYLKAALSPKTPNELFYGRAGYLYSLRYISGLINLMEEDKENPVSQISQIISSVIECIIEDGKRTAVSHQATSYTPLLWIWLDYPYVGASHGFAGILTMLLQFPKHCQEYMSLIKNTTDYILFKCRQVNGNWPSILSETSNDFIQFCHGAPGICFLACKAYEVFEDEEYLNLAKEIADYTYLHGRTRKGVGLCHGISGNAYPFLSVYQLTKDQKYLQYAFEYAEICINWEMKTNREEFVVPDRPWSIFEGLGGSAWLIADLLYWDREVFKGFSGLTDV</sequence>
<dbReference type="Proteomes" id="UP000234323">
    <property type="component" value="Unassembled WGS sequence"/>
</dbReference>
<dbReference type="GO" id="GO:0005975">
    <property type="term" value="P:carbohydrate metabolic process"/>
    <property type="evidence" value="ECO:0007669"/>
    <property type="project" value="InterPro"/>
</dbReference>
<dbReference type="InterPro" id="IPR020464">
    <property type="entry name" value="LanC-like_prot_euk"/>
</dbReference>
<evidence type="ECO:0000256" key="1">
    <source>
        <dbReference type="ARBA" id="ARBA00007179"/>
    </source>
</evidence>
<keyword evidence="2" id="KW-0862">Zinc</keyword>
<organism evidence="3 4">
    <name type="scientific">Rhizophagus irregularis</name>
    <dbReference type="NCBI Taxonomy" id="588596"/>
    <lineage>
        <taxon>Eukaryota</taxon>
        <taxon>Fungi</taxon>
        <taxon>Fungi incertae sedis</taxon>
        <taxon>Mucoromycota</taxon>
        <taxon>Glomeromycotina</taxon>
        <taxon>Glomeromycetes</taxon>
        <taxon>Glomerales</taxon>
        <taxon>Glomeraceae</taxon>
        <taxon>Rhizophagus</taxon>
    </lineage>
</organism>
<dbReference type="PANTHER" id="PTHR12736">
    <property type="entry name" value="LANC-LIKE PROTEIN"/>
    <property type="match status" value="1"/>
</dbReference>
<dbReference type="CDD" id="cd04794">
    <property type="entry name" value="euk_LANCL"/>
    <property type="match status" value="1"/>
</dbReference>
<feature type="binding site" evidence="2">
    <location>
        <position position="342"/>
    </location>
    <ligand>
        <name>Zn(2+)</name>
        <dbReference type="ChEBI" id="CHEBI:29105"/>
    </ligand>
</feature>
<dbReference type="SMART" id="SM01260">
    <property type="entry name" value="LANC_like"/>
    <property type="match status" value="1"/>
</dbReference>
<dbReference type="AlphaFoldDB" id="A0A2I1GCQ9"/>
<dbReference type="SUPFAM" id="SSF158745">
    <property type="entry name" value="LanC-like"/>
    <property type="match status" value="1"/>
</dbReference>
<feature type="binding site" evidence="2">
    <location>
        <position position="341"/>
    </location>
    <ligand>
        <name>Zn(2+)</name>
        <dbReference type="ChEBI" id="CHEBI:29105"/>
    </ligand>
</feature>
<protein>
    <submittedName>
        <fullName evidence="3">Lanthionine synthetase C-like protein</fullName>
    </submittedName>
</protein>
<dbReference type="InterPro" id="IPR007822">
    <property type="entry name" value="LANC-like"/>
</dbReference>
<dbReference type="PRINTS" id="PR01951">
    <property type="entry name" value="LANCEUKARYTE"/>
</dbReference>
<dbReference type="Gene3D" id="1.50.10.10">
    <property type="match status" value="1"/>
</dbReference>
<dbReference type="GO" id="GO:0031179">
    <property type="term" value="P:peptide modification"/>
    <property type="evidence" value="ECO:0007669"/>
    <property type="project" value="InterPro"/>
</dbReference>
<comment type="caution">
    <text evidence="3">The sequence shown here is derived from an EMBL/GenBank/DDBJ whole genome shotgun (WGS) entry which is preliminary data.</text>
</comment>
<dbReference type="PRINTS" id="PR01950">
    <property type="entry name" value="LANCSUPER"/>
</dbReference>